<evidence type="ECO:0000313" key="1">
    <source>
        <dbReference type="EMBL" id="KAF6222711.1"/>
    </source>
</evidence>
<dbReference type="EMBL" id="JACCJB010000011">
    <property type="protein sequence ID" value="KAF6222711.1"/>
    <property type="molecule type" value="Genomic_DNA"/>
</dbReference>
<gene>
    <name evidence="1" type="ORF">HO133_000758</name>
</gene>
<proteinExistence type="predicted"/>
<name>A0A8H6FC55_9LECA</name>
<dbReference type="AlphaFoldDB" id="A0A8H6FC55"/>
<accession>A0A8H6FC55</accession>
<protein>
    <submittedName>
        <fullName evidence="1">Uncharacterized protein</fullName>
    </submittedName>
</protein>
<evidence type="ECO:0000313" key="2">
    <source>
        <dbReference type="Proteomes" id="UP000593566"/>
    </source>
</evidence>
<dbReference type="Proteomes" id="UP000593566">
    <property type="component" value="Unassembled WGS sequence"/>
</dbReference>
<keyword evidence="2" id="KW-1185">Reference proteome</keyword>
<organism evidence="1 2">
    <name type="scientific">Letharia lupina</name>
    <dbReference type="NCBI Taxonomy" id="560253"/>
    <lineage>
        <taxon>Eukaryota</taxon>
        <taxon>Fungi</taxon>
        <taxon>Dikarya</taxon>
        <taxon>Ascomycota</taxon>
        <taxon>Pezizomycotina</taxon>
        <taxon>Lecanoromycetes</taxon>
        <taxon>OSLEUM clade</taxon>
        <taxon>Lecanoromycetidae</taxon>
        <taxon>Lecanorales</taxon>
        <taxon>Lecanorineae</taxon>
        <taxon>Parmeliaceae</taxon>
        <taxon>Letharia</taxon>
    </lineage>
</organism>
<dbReference type="RefSeq" id="XP_037152057.1">
    <property type="nucleotide sequence ID" value="XM_037291695.1"/>
</dbReference>
<dbReference type="GeneID" id="59329176"/>
<reference evidence="1 2" key="1">
    <citation type="journal article" date="2020" name="Genomics">
        <title>Complete, high-quality genomes from long-read metagenomic sequencing of two wolf lichen thalli reveals enigmatic genome architecture.</title>
        <authorList>
            <person name="McKenzie S.K."/>
            <person name="Walston R.F."/>
            <person name="Allen J.L."/>
        </authorList>
    </citation>
    <scope>NUCLEOTIDE SEQUENCE [LARGE SCALE GENOMIC DNA]</scope>
    <source>
        <strain evidence="1">WasteWater1</strain>
    </source>
</reference>
<comment type="caution">
    <text evidence="1">The sequence shown here is derived from an EMBL/GenBank/DDBJ whole genome shotgun (WGS) entry which is preliminary data.</text>
</comment>
<sequence length="144" mass="15885">MLIVPKDASDTTISIAYNLKISRWQNENVAKNSVSEGIPVVAGYITLKAMARKQKICIHDYNTMYAQPGLYEYIVHELLAFESPRTLMQFLNQHLASSAVSEKLVGPSDVLDVAAGNDIVSAELRKQLPGKPGIRSLIDTNLLE</sequence>